<evidence type="ECO:0000313" key="4">
    <source>
        <dbReference type="Proteomes" id="UP000288716"/>
    </source>
</evidence>
<dbReference type="EC" id="5.6.2.3" evidence="1"/>
<dbReference type="GO" id="GO:0006281">
    <property type="term" value="P:DNA repair"/>
    <property type="evidence" value="ECO:0007669"/>
    <property type="project" value="UniProtKB-KW"/>
</dbReference>
<keyword evidence="1" id="KW-0233">DNA recombination</keyword>
<keyword evidence="1" id="KW-0547">Nucleotide-binding</keyword>
<dbReference type="Gene3D" id="3.40.50.300">
    <property type="entry name" value="P-loop containing nucleotide triphosphate hydrolases"/>
    <property type="match status" value="2"/>
</dbReference>
<keyword evidence="1" id="KW-0067">ATP-binding</keyword>
<accession>A0A443SK20</accession>
<proteinExistence type="inferred from homology"/>
<evidence type="ECO:0000313" key="3">
    <source>
        <dbReference type="EMBL" id="RWS27870.1"/>
    </source>
</evidence>
<reference evidence="3 4" key="1">
    <citation type="journal article" date="2018" name="Gigascience">
        <title>Genomes of trombidid mites reveal novel predicted allergens and laterally-transferred genes associated with secondary metabolism.</title>
        <authorList>
            <person name="Dong X."/>
            <person name="Chaisiri K."/>
            <person name="Xia D."/>
            <person name="Armstrong S.D."/>
            <person name="Fang Y."/>
            <person name="Donnelly M.J."/>
            <person name="Kadowaki T."/>
            <person name="McGarry J.W."/>
            <person name="Darby A.C."/>
            <person name="Makepeace B.L."/>
        </authorList>
    </citation>
    <scope>NUCLEOTIDE SEQUENCE [LARGE SCALE GENOMIC DNA]</scope>
    <source>
        <strain evidence="3">UoL-UT</strain>
    </source>
</reference>
<comment type="similarity">
    <text evidence="1">Belongs to the helicase family.</text>
</comment>
<dbReference type="GO" id="GO:0005524">
    <property type="term" value="F:ATP binding"/>
    <property type="evidence" value="ECO:0007669"/>
    <property type="project" value="UniProtKB-KW"/>
</dbReference>
<organism evidence="3 4">
    <name type="scientific">Leptotrombidium deliense</name>
    <dbReference type="NCBI Taxonomy" id="299467"/>
    <lineage>
        <taxon>Eukaryota</taxon>
        <taxon>Metazoa</taxon>
        <taxon>Ecdysozoa</taxon>
        <taxon>Arthropoda</taxon>
        <taxon>Chelicerata</taxon>
        <taxon>Arachnida</taxon>
        <taxon>Acari</taxon>
        <taxon>Acariformes</taxon>
        <taxon>Trombidiformes</taxon>
        <taxon>Prostigmata</taxon>
        <taxon>Anystina</taxon>
        <taxon>Parasitengona</taxon>
        <taxon>Trombiculoidea</taxon>
        <taxon>Trombiculidae</taxon>
        <taxon>Leptotrombidium</taxon>
    </lineage>
</organism>
<name>A0A443SK20_9ACAR</name>
<sequence>MISIFEATCCTALKCVNRNVELIVTAVAPTGRVAFALKGATIHNEFKLPVNTWHFSSLDTESLLELRQKFGKLEYLIIDEISMVSREMLYAIDFRLREIKRDARAFGNVSVLAFGDFNQLAPVSADAIYKNERFFIDFNNHSSHCENNAVNSLWQHFSHVTLRKCMRQKRNKEFSRALNAYGNGEKWTRMQRKLFESRYVHNPHYDDHIPTDCVRLFYSNRDVDAYNKMSLRNVPNVKRSFAYDIVEGECSAEREKQLLDWVWQRKRVDNRNLDNNLLLAINHPYMITSNISVPDGLVNGAIGILRRIDFETNYVARTSFTSSTNSFSSSSSLSTSTLVSFSANANVLSETKSSCQTTSTVLWSTSTLLNDDDAGLVNNDDCLTRKKSVPATLWFEFEDKSIASDLSQNICLNQQCRNCRKIEKNPSAHNIYDVSPEFDLSKFNEHRRKTKCTKKVYNNDDDNLAEEKAATVNVTLNCEIVRLIPISKSKLVVHCEDAYDYADCDVNQNTNKTVISCGAQMMRKRKRFSSKIAMLSSNVVDSNSCLLNENDTAQSKTIRVVRNQFPVILAKAITIHKSQGATYGKIAIKNEPSMCRKLIYVALSRVASIDSLYYYGLRNLERNTFTNDEIEYKRIRQSHWQYHFSPFINIYENISRVNGNQNATSMQQWSLLFMTIESYTHYTHFADIENDYVFRNVDMIVLIDMNRNNSVYRRTTNETRENKQENDSNTHTLLGSQYYNNQSVLIVENKRISFAKNGEHYTYSYDTSVNIHFYMKRETLAHTLLSDCYQLYSNNNLCACRVYEFMGYTKMIVIYCDIKCEIADIKCLLDKMANCAFCCHTMIIENKEYQSFVAVQIGSILYSKYKNIVDQMFSHHNYTNVHAVNQCSYSNTLNDKLLPVSTNSSDFCNVLYSNQLINCSQYTTYFTKYVPIYCFSN</sequence>
<protein>
    <recommendedName>
        <fullName evidence="1">ATP-dependent DNA helicase</fullName>
        <ecNumber evidence="1">5.6.2.3</ecNumber>
    </recommendedName>
</protein>
<feature type="domain" description="DNA helicase Pif1-like DEAD-box helicase" evidence="2">
    <location>
        <begin position="18"/>
        <end position="185"/>
    </location>
</feature>
<dbReference type="Pfam" id="PF05970">
    <property type="entry name" value="PIF1"/>
    <property type="match status" value="1"/>
</dbReference>
<comment type="catalytic activity">
    <reaction evidence="1">
        <text>ATP + H2O = ADP + phosphate + H(+)</text>
        <dbReference type="Rhea" id="RHEA:13065"/>
        <dbReference type="ChEBI" id="CHEBI:15377"/>
        <dbReference type="ChEBI" id="CHEBI:15378"/>
        <dbReference type="ChEBI" id="CHEBI:30616"/>
        <dbReference type="ChEBI" id="CHEBI:43474"/>
        <dbReference type="ChEBI" id="CHEBI:456216"/>
        <dbReference type="EC" id="5.6.2.3"/>
    </reaction>
</comment>
<comment type="cofactor">
    <cofactor evidence="1">
        <name>Mg(2+)</name>
        <dbReference type="ChEBI" id="CHEBI:18420"/>
    </cofactor>
</comment>
<dbReference type="OrthoDB" id="6415621at2759"/>
<keyword evidence="1" id="KW-0234">DNA repair</keyword>
<keyword evidence="1" id="KW-0227">DNA damage</keyword>
<keyword evidence="4" id="KW-1185">Reference proteome</keyword>
<dbReference type="Proteomes" id="UP000288716">
    <property type="component" value="Unassembled WGS sequence"/>
</dbReference>
<dbReference type="InterPro" id="IPR010285">
    <property type="entry name" value="DNA_helicase_pif1-like_DEAD"/>
</dbReference>
<dbReference type="SUPFAM" id="SSF52540">
    <property type="entry name" value="P-loop containing nucleoside triphosphate hydrolases"/>
    <property type="match status" value="2"/>
</dbReference>
<dbReference type="VEuPathDB" id="VectorBase:LDEU004170"/>
<dbReference type="PANTHER" id="PTHR47642">
    <property type="entry name" value="ATP-DEPENDENT DNA HELICASE"/>
    <property type="match status" value="1"/>
</dbReference>
<dbReference type="PANTHER" id="PTHR47642:SF6">
    <property type="entry name" value="ATP-DEPENDENT DNA HELICASE"/>
    <property type="match status" value="1"/>
</dbReference>
<dbReference type="CDD" id="cd18809">
    <property type="entry name" value="SF1_C_RecD"/>
    <property type="match status" value="1"/>
</dbReference>
<dbReference type="GO" id="GO:0016887">
    <property type="term" value="F:ATP hydrolysis activity"/>
    <property type="evidence" value="ECO:0007669"/>
    <property type="project" value="RHEA"/>
</dbReference>
<dbReference type="AlphaFoldDB" id="A0A443SK20"/>
<gene>
    <name evidence="3" type="ORF">B4U80_03404</name>
</gene>
<evidence type="ECO:0000259" key="2">
    <source>
        <dbReference type="Pfam" id="PF05970"/>
    </source>
</evidence>
<dbReference type="EMBL" id="NCKV01001722">
    <property type="protein sequence ID" value="RWS27870.1"/>
    <property type="molecule type" value="Genomic_DNA"/>
</dbReference>
<comment type="caution">
    <text evidence="3">The sequence shown here is derived from an EMBL/GenBank/DDBJ whole genome shotgun (WGS) entry which is preliminary data.</text>
</comment>
<dbReference type="InterPro" id="IPR051055">
    <property type="entry name" value="PIF1_helicase"/>
</dbReference>
<dbReference type="GO" id="GO:0006310">
    <property type="term" value="P:DNA recombination"/>
    <property type="evidence" value="ECO:0007669"/>
    <property type="project" value="UniProtKB-KW"/>
</dbReference>
<keyword evidence="1" id="KW-0378">Hydrolase</keyword>
<evidence type="ECO:0000256" key="1">
    <source>
        <dbReference type="RuleBase" id="RU363044"/>
    </source>
</evidence>
<dbReference type="InterPro" id="IPR027417">
    <property type="entry name" value="P-loop_NTPase"/>
</dbReference>
<dbReference type="GO" id="GO:0043139">
    <property type="term" value="F:5'-3' DNA helicase activity"/>
    <property type="evidence" value="ECO:0007669"/>
    <property type="project" value="UniProtKB-EC"/>
</dbReference>
<dbReference type="GO" id="GO:0000723">
    <property type="term" value="P:telomere maintenance"/>
    <property type="evidence" value="ECO:0007669"/>
    <property type="project" value="InterPro"/>
</dbReference>
<dbReference type="STRING" id="299467.A0A443SK20"/>
<keyword evidence="1 3" id="KW-0347">Helicase</keyword>